<proteinExistence type="inferred from homology"/>
<dbReference type="EMBL" id="SJPS01000008">
    <property type="protein sequence ID" value="TWU21891.1"/>
    <property type="molecule type" value="Genomic_DNA"/>
</dbReference>
<dbReference type="PANTHER" id="PTHR43108:SF6">
    <property type="entry name" value="N-SULPHOGLUCOSAMINE SULPHOHYDROLASE"/>
    <property type="match status" value="1"/>
</dbReference>
<keyword evidence="2 6" id="KW-0378">Hydrolase</keyword>
<feature type="chain" id="PRO_5022983060" evidence="4">
    <location>
        <begin position="23"/>
        <end position="527"/>
    </location>
</feature>
<evidence type="ECO:0000256" key="4">
    <source>
        <dbReference type="SAM" id="SignalP"/>
    </source>
</evidence>
<sequence length="527" mass="60661" precursor="true">MRFTICLIMLCLWLLVVATANAAARPNILFVFADDHAYQAISAYGSRINETPNIDRLAHEGMRFDNCFVTNSICGPCRATILTGKYSHLNGFLVNGNRFDGSQQTFPKLMQAAGYATAMIGKWHLESDPTGFDHWDILVGQGTYYNPNMIRNGEPTKNEGYSTEIITDKALDWLKDGRDPSKPFMLMYQQKAPHRPWDPGPRQLDLYEDETIPEPPTLFEDYSLRGTAVNQQDMTIAETMDKRDLKLVPPENLTAKQKATWDAAYEPRNKAFRAANLSGAALVRWKYQRYIKDYLRCVASVDEQLGRVLDWLDETGLADNTLVVYCSDQGFYLGEHGWFDKRWMYEESLRTPLLARWPGTIEPGSLCNAIVSPLDFAETFLEVAGAEIPADMQGRSLLPLFHGETPSDWRKTFYYHYYEYPGWHQVRRHYGVTDGRFKLIYFYEPDVDEWELYDLQLDKNELQNVYDNRAYASVRKRLEGELKRLRAELKVPEEDPPASNLKQNAPRTRKPTAMKKAAAQREIGRNY</sequence>
<name>A0A5C6CEN6_9BACT</name>
<feature type="signal peptide" evidence="4">
    <location>
        <begin position="1"/>
        <end position="22"/>
    </location>
</feature>
<dbReference type="OrthoDB" id="237120at2"/>
<organism evidence="6 7">
    <name type="scientific">Bythopirellula polymerisocia</name>
    <dbReference type="NCBI Taxonomy" id="2528003"/>
    <lineage>
        <taxon>Bacteria</taxon>
        <taxon>Pseudomonadati</taxon>
        <taxon>Planctomycetota</taxon>
        <taxon>Planctomycetia</taxon>
        <taxon>Pirellulales</taxon>
        <taxon>Lacipirellulaceae</taxon>
        <taxon>Bythopirellula</taxon>
    </lineage>
</organism>
<dbReference type="InterPro" id="IPR024607">
    <property type="entry name" value="Sulfatase_CS"/>
</dbReference>
<dbReference type="AlphaFoldDB" id="A0A5C6CEN6"/>
<comment type="similarity">
    <text evidence="1">Belongs to the sulfatase family.</text>
</comment>
<feature type="domain" description="N-sulphoglucosamine sulphohydrolase C-terminal" evidence="5">
    <location>
        <begin position="334"/>
        <end position="487"/>
    </location>
</feature>
<keyword evidence="4" id="KW-0732">Signal</keyword>
<dbReference type="EC" id="3.1.6.1" evidence="6"/>
<dbReference type="Pfam" id="PF16347">
    <property type="entry name" value="SGSH_C"/>
    <property type="match status" value="1"/>
</dbReference>
<dbReference type="InterPro" id="IPR017850">
    <property type="entry name" value="Alkaline_phosphatase_core_sf"/>
</dbReference>
<evidence type="ECO:0000259" key="5">
    <source>
        <dbReference type="Pfam" id="PF16347"/>
    </source>
</evidence>
<keyword evidence="7" id="KW-1185">Reference proteome</keyword>
<dbReference type="Proteomes" id="UP000318437">
    <property type="component" value="Unassembled WGS sequence"/>
</dbReference>
<feature type="region of interest" description="Disordered" evidence="3">
    <location>
        <begin position="491"/>
        <end position="527"/>
    </location>
</feature>
<gene>
    <name evidence="6" type="ORF">Pla144_43260</name>
</gene>
<evidence type="ECO:0000313" key="6">
    <source>
        <dbReference type="EMBL" id="TWU21891.1"/>
    </source>
</evidence>
<dbReference type="PROSITE" id="PS00149">
    <property type="entry name" value="SULFATASE_2"/>
    <property type="match status" value="1"/>
</dbReference>
<dbReference type="RefSeq" id="WP_146452618.1">
    <property type="nucleotide sequence ID" value="NZ_SJPS01000008.1"/>
</dbReference>
<dbReference type="CDD" id="cd16031">
    <property type="entry name" value="G6S_like"/>
    <property type="match status" value="1"/>
</dbReference>
<dbReference type="SUPFAM" id="SSF53649">
    <property type="entry name" value="Alkaline phosphatase-like"/>
    <property type="match status" value="1"/>
</dbReference>
<dbReference type="GO" id="GO:0004065">
    <property type="term" value="F:arylsulfatase activity"/>
    <property type="evidence" value="ECO:0007669"/>
    <property type="project" value="UniProtKB-EC"/>
</dbReference>
<reference evidence="6 7" key="1">
    <citation type="submission" date="2019-02" db="EMBL/GenBank/DDBJ databases">
        <title>Deep-cultivation of Planctomycetes and their phenomic and genomic characterization uncovers novel biology.</title>
        <authorList>
            <person name="Wiegand S."/>
            <person name="Jogler M."/>
            <person name="Boedeker C."/>
            <person name="Pinto D."/>
            <person name="Vollmers J."/>
            <person name="Rivas-Marin E."/>
            <person name="Kohn T."/>
            <person name="Peeters S.H."/>
            <person name="Heuer A."/>
            <person name="Rast P."/>
            <person name="Oberbeckmann S."/>
            <person name="Bunk B."/>
            <person name="Jeske O."/>
            <person name="Meyerdierks A."/>
            <person name="Storesund J.E."/>
            <person name="Kallscheuer N."/>
            <person name="Luecker S."/>
            <person name="Lage O.M."/>
            <person name="Pohl T."/>
            <person name="Merkel B.J."/>
            <person name="Hornburger P."/>
            <person name="Mueller R.-W."/>
            <person name="Bruemmer F."/>
            <person name="Labrenz M."/>
            <person name="Spormann A.M."/>
            <person name="Op Den Camp H."/>
            <person name="Overmann J."/>
            <person name="Amann R."/>
            <person name="Jetten M.S.M."/>
            <person name="Mascher T."/>
            <person name="Medema M.H."/>
            <person name="Devos D.P."/>
            <person name="Kaster A.-K."/>
            <person name="Ovreas L."/>
            <person name="Rohde M."/>
            <person name="Galperin M.Y."/>
            <person name="Jogler C."/>
        </authorList>
    </citation>
    <scope>NUCLEOTIDE SEQUENCE [LARGE SCALE GENOMIC DNA]</scope>
    <source>
        <strain evidence="6 7">Pla144</strain>
    </source>
</reference>
<dbReference type="Gene3D" id="3.40.720.10">
    <property type="entry name" value="Alkaline Phosphatase, subunit A"/>
    <property type="match status" value="1"/>
</dbReference>
<dbReference type="PANTHER" id="PTHR43108">
    <property type="entry name" value="N-ACETYLGLUCOSAMINE-6-SULFATASE FAMILY MEMBER"/>
    <property type="match status" value="1"/>
</dbReference>
<comment type="caution">
    <text evidence="6">The sequence shown here is derived from an EMBL/GenBank/DDBJ whole genome shotgun (WGS) entry which is preliminary data.</text>
</comment>
<evidence type="ECO:0000256" key="2">
    <source>
        <dbReference type="ARBA" id="ARBA00022801"/>
    </source>
</evidence>
<evidence type="ECO:0000313" key="7">
    <source>
        <dbReference type="Proteomes" id="UP000318437"/>
    </source>
</evidence>
<evidence type="ECO:0000256" key="3">
    <source>
        <dbReference type="SAM" id="MobiDB-lite"/>
    </source>
</evidence>
<evidence type="ECO:0000256" key="1">
    <source>
        <dbReference type="ARBA" id="ARBA00008779"/>
    </source>
</evidence>
<dbReference type="InterPro" id="IPR032506">
    <property type="entry name" value="SGSH_C"/>
</dbReference>
<protein>
    <submittedName>
        <fullName evidence="6">Arylsulfatase</fullName>
        <ecNumber evidence="6">3.1.6.1</ecNumber>
    </submittedName>
</protein>
<accession>A0A5C6CEN6</accession>